<dbReference type="InterPro" id="IPR003124">
    <property type="entry name" value="WH2_dom"/>
</dbReference>
<evidence type="ECO:0000259" key="1">
    <source>
        <dbReference type="PROSITE" id="PS51082"/>
    </source>
</evidence>
<reference evidence="3" key="1">
    <citation type="submission" date="2022-11" db="UniProtKB">
        <authorList>
            <consortium name="WormBaseParasite"/>
        </authorList>
    </citation>
    <scope>IDENTIFICATION</scope>
</reference>
<proteinExistence type="predicted"/>
<protein>
    <submittedName>
        <fullName evidence="3">WH2 domain-containing protein</fullName>
    </submittedName>
</protein>
<sequence length="281" mass="31587">MGALKPQFLHDDATCFNRSVTIMETGTYTIFSCLFRLIFREIHAGIALRPVSMNAQNDNNNVGSREDVMAQIRQGANLKPVGASGMPSAYSLFGKVPQDWFPSSACLTLMHIEVMHYLCPCFTGHVIGRQSRNPSVTCMFHEATPSILSPLYFTENPLRSLAMYAMLNADVLNCDVDKVAIENRKSTPNITDVGGIAGALARALEERRRNMHNSDALVDGVRYESEAIEVISGWVLLLQSWRLVFCRNENICVNIKMKRTEVSLFFPSIWRLAYIRVVFLQ</sequence>
<dbReference type="WBParaSite" id="PEQ_0000264601-mRNA-1">
    <property type="protein sequence ID" value="PEQ_0000264601-mRNA-1"/>
    <property type="gene ID" value="PEQ_0000264601"/>
</dbReference>
<name>A0A914R858_PAREQ</name>
<dbReference type="GO" id="GO:0003779">
    <property type="term" value="F:actin binding"/>
    <property type="evidence" value="ECO:0007669"/>
    <property type="project" value="InterPro"/>
</dbReference>
<organism evidence="2 3">
    <name type="scientific">Parascaris equorum</name>
    <name type="common">Equine roundworm</name>
    <dbReference type="NCBI Taxonomy" id="6256"/>
    <lineage>
        <taxon>Eukaryota</taxon>
        <taxon>Metazoa</taxon>
        <taxon>Ecdysozoa</taxon>
        <taxon>Nematoda</taxon>
        <taxon>Chromadorea</taxon>
        <taxon>Rhabditida</taxon>
        <taxon>Spirurina</taxon>
        <taxon>Ascaridomorpha</taxon>
        <taxon>Ascaridoidea</taxon>
        <taxon>Ascarididae</taxon>
        <taxon>Parascaris</taxon>
    </lineage>
</organism>
<keyword evidence="2" id="KW-1185">Reference proteome</keyword>
<evidence type="ECO:0000313" key="3">
    <source>
        <dbReference type="WBParaSite" id="PEQ_0000264601-mRNA-1"/>
    </source>
</evidence>
<evidence type="ECO:0000313" key="2">
    <source>
        <dbReference type="Proteomes" id="UP000887564"/>
    </source>
</evidence>
<dbReference type="Proteomes" id="UP000887564">
    <property type="component" value="Unplaced"/>
</dbReference>
<dbReference type="PROSITE" id="PS51082">
    <property type="entry name" value="WH2"/>
    <property type="match status" value="1"/>
</dbReference>
<feature type="domain" description="WH2" evidence="1">
    <location>
        <begin position="64"/>
        <end position="81"/>
    </location>
</feature>
<accession>A0A914R858</accession>
<dbReference type="AlphaFoldDB" id="A0A914R858"/>